<feature type="compositionally biased region" description="Basic and acidic residues" evidence="4">
    <location>
        <begin position="1044"/>
        <end position="1057"/>
    </location>
</feature>
<name>A0A232EV45_9HYME</name>
<evidence type="ECO:0000259" key="6">
    <source>
        <dbReference type="Pfam" id="PF25772"/>
    </source>
</evidence>
<keyword evidence="3" id="KW-0539">Nucleus</keyword>
<dbReference type="InterPro" id="IPR057860">
    <property type="entry name" value="HEAT_RRP12_N"/>
</dbReference>
<dbReference type="InterPro" id="IPR052087">
    <property type="entry name" value="RRP12"/>
</dbReference>
<dbReference type="InterPro" id="IPR011989">
    <property type="entry name" value="ARM-like"/>
</dbReference>
<feature type="compositionally biased region" description="Acidic residues" evidence="4">
    <location>
        <begin position="1075"/>
        <end position="1089"/>
    </location>
</feature>
<feature type="compositionally biased region" description="Basic residues" evidence="4">
    <location>
        <begin position="9"/>
        <end position="18"/>
    </location>
</feature>
<evidence type="ECO:0000313" key="7">
    <source>
        <dbReference type="EMBL" id="OXU22207.1"/>
    </source>
</evidence>
<evidence type="ECO:0000256" key="2">
    <source>
        <dbReference type="ARBA" id="ARBA00007690"/>
    </source>
</evidence>
<organism evidence="7 8">
    <name type="scientific">Trichomalopsis sarcophagae</name>
    <dbReference type="NCBI Taxonomy" id="543379"/>
    <lineage>
        <taxon>Eukaryota</taxon>
        <taxon>Metazoa</taxon>
        <taxon>Ecdysozoa</taxon>
        <taxon>Arthropoda</taxon>
        <taxon>Hexapoda</taxon>
        <taxon>Insecta</taxon>
        <taxon>Pterygota</taxon>
        <taxon>Neoptera</taxon>
        <taxon>Endopterygota</taxon>
        <taxon>Hymenoptera</taxon>
        <taxon>Apocrita</taxon>
        <taxon>Proctotrupomorpha</taxon>
        <taxon>Chalcidoidea</taxon>
        <taxon>Pteromalidae</taxon>
        <taxon>Pteromalinae</taxon>
        <taxon>Trichomalopsis</taxon>
    </lineage>
</organism>
<feature type="compositionally biased region" description="Basic residues" evidence="4">
    <location>
        <begin position="1094"/>
        <end position="1103"/>
    </location>
</feature>
<feature type="compositionally biased region" description="Low complexity" evidence="4">
    <location>
        <begin position="1212"/>
        <end position="1225"/>
    </location>
</feature>
<feature type="domain" description="RRP12 HEAT" evidence="5">
    <location>
        <begin position="423"/>
        <end position="691"/>
    </location>
</feature>
<evidence type="ECO:0000259" key="5">
    <source>
        <dbReference type="Pfam" id="PF08161"/>
    </source>
</evidence>
<dbReference type="InterPro" id="IPR016024">
    <property type="entry name" value="ARM-type_fold"/>
</dbReference>
<dbReference type="Proteomes" id="UP000215335">
    <property type="component" value="Unassembled WGS sequence"/>
</dbReference>
<dbReference type="InterPro" id="IPR012978">
    <property type="entry name" value="HEAT_RRP12"/>
</dbReference>
<protein>
    <submittedName>
        <fullName evidence="7">Uncharacterized protein</fullName>
    </submittedName>
</protein>
<dbReference type="GO" id="GO:0005634">
    <property type="term" value="C:nucleus"/>
    <property type="evidence" value="ECO:0007669"/>
    <property type="project" value="UniProtKB-SubCell"/>
</dbReference>
<dbReference type="STRING" id="543379.A0A232EV45"/>
<evidence type="ECO:0000256" key="1">
    <source>
        <dbReference type="ARBA" id="ARBA00004123"/>
    </source>
</evidence>
<dbReference type="Pfam" id="PF08161">
    <property type="entry name" value="RRP12_HEAT"/>
    <property type="match status" value="1"/>
</dbReference>
<proteinExistence type="inferred from homology"/>
<comment type="caution">
    <text evidence="7">The sequence shown here is derived from an EMBL/GenBank/DDBJ whole genome shotgun (WGS) entry which is preliminary data.</text>
</comment>
<dbReference type="EMBL" id="NNAY01002059">
    <property type="protein sequence ID" value="OXU22207.1"/>
    <property type="molecule type" value="Genomic_DNA"/>
</dbReference>
<feature type="domain" description="RRP12 N-terminal HEAT" evidence="6">
    <location>
        <begin position="111"/>
        <end position="353"/>
    </location>
</feature>
<dbReference type="OrthoDB" id="2192888at2759"/>
<evidence type="ECO:0000313" key="8">
    <source>
        <dbReference type="Proteomes" id="UP000215335"/>
    </source>
</evidence>
<evidence type="ECO:0000256" key="3">
    <source>
        <dbReference type="ARBA" id="ARBA00023242"/>
    </source>
</evidence>
<feature type="region of interest" description="Disordered" evidence="4">
    <location>
        <begin position="1124"/>
        <end position="1314"/>
    </location>
</feature>
<evidence type="ECO:0000256" key="4">
    <source>
        <dbReference type="SAM" id="MobiDB-lite"/>
    </source>
</evidence>
<comment type="similarity">
    <text evidence="2">Belongs to the RRP12 family.</text>
</comment>
<reference evidence="7 8" key="1">
    <citation type="journal article" date="2017" name="Curr. Biol.">
        <title>The Evolution of Venom by Co-option of Single-Copy Genes.</title>
        <authorList>
            <person name="Martinson E.O."/>
            <person name="Mrinalini"/>
            <person name="Kelkar Y.D."/>
            <person name="Chang C.H."/>
            <person name="Werren J.H."/>
        </authorList>
    </citation>
    <scope>NUCLEOTIDE SEQUENCE [LARGE SCALE GENOMIC DNA]</scope>
    <source>
        <strain evidence="7 8">Alberta</strain>
        <tissue evidence="7">Whole body</tissue>
    </source>
</reference>
<dbReference type="PANTHER" id="PTHR48287:SF1">
    <property type="entry name" value="ARM REPEAT SUPERFAMILY PROTEIN"/>
    <property type="match status" value="1"/>
</dbReference>
<dbReference type="SUPFAM" id="SSF48371">
    <property type="entry name" value="ARM repeat"/>
    <property type="match status" value="2"/>
</dbReference>
<dbReference type="Pfam" id="PF25772">
    <property type="entry name" value="HEAT_RRP12_N"/>
    <property type="match status" value="1"/>
</dbReference>
<feature type="compositionally biased region" description="Basic and acidic residues" evidence="4">
    <location>
        <begin position="1243"/>
        <end position="1261"/>
    </location>
</feature>
<feature type="region of interest" description="Disordered" evidence="4">
    <location>
        <begin position="1044"/>
        <end position="1103"/>
    </location>
</feature>
<accession>A0A232EV45</accession>
<comment type="subcellular location">
    <subcellularLocation>
        <location evidence="1">Nucleus</location>
    </subcellularLocation>
</comment>
<dbReference type="PANTHER" id="PTHR48287">
    <property type="entry name" value="ARM REPEAT SUPERFAMILY PROTEIN"/>
    <property type="match status" value="1"/>
</dbReference>
<keyword evidence="8" id="KW-1185">Reference proteome</keyword>
<feature type="region of interest" description="Disordered" evidence="4">
    <location>
        <begin position="1"/>
        <end position="35"/>
    </location>
</feature>
<sequence length="1314" mass="146798">MGKLGPRLSSRKKAKRWAKGQSSSSNPETNKHRSQARSAFFQQNLGSTGLTTDVLKKHNAIQGIHPSDNNIEIDDVESSVGGTTFKTFDTFASDWSNCSNMSFSRFLTNFQSNSATHKEMLAVLAAVTEVIKQNGGTESSTEYYAALMTTLETADTEESVSAILSLLGMGMKTVPKNVLRLQFGKASQIFVQILMKYASEENFLILRHCIGCLSVLLRTQEAAAWTNSSTLQILDAVLAFTVHSKPKVRKAAQHAICSILKGSDIMRSDNPPPYHPAAPQVAKHCLAQLETAGQPGQLTSTLHVLTMLKDIAHQLPKSSVKSLCEGLLSIMTLNNVLVTSCCLQTLHGLFISKPTEAILPAQLNAQIINALYDYQPAPGDTQPTLAWLAVMQEAYCNLAVHSPELCAANLPRIIERCTELWLSDKEDVLTGASHTLKALLENCVEPLCINKDLAKQCKPTLIKVIQLIQNGMKYQYNSAWHHVLHLIASLFKIIGPICQAELVEILVALAELRDSYKFSYNAEIEFAVGAAVRALGPQVVLSAIPLQGAGGDVDLKRSWLLPVLKDCTNHSTLGYFIDNLLPLAESCEKKSKLFKEKNEGIAAHSNELLSSQIWALLPSFCNNPPDIKENFKRIARTLGMAISEKKDLRLSVMAALRRLIQRSVDNNNKEDIDELSRYAKNYLPVLFNLYTIKPQGSDEEGQRLATYETIKVYLKITSKELVGELFDKALDNLEKSDEPDFFKESIFDLVRVLCQFTDINRVQVLYEKCVPILADTKHQKEQKKAYRFLEEICGSESDVCQEFVRDNRKEIQKLITKSMETAQKTSKGARIRCITHLMEKHPQLEKTKFLKAIVPEAVMCIKELNEKCRTSSYALLNRIAEKFMNKEENFEEYINILVAGLAGAPIYCSASLLALSSITYNYNETNIQFFEGSLGVKTVHNVLELACSLATGPTREIVLSALSFIKVYLSVMPTPTIGPTLPKIIEALTTMTDDCKRHFRQKVRDIMIKLTRKFGVDIISGMIPASDQTMHKRLKNIRKIETRKQKIKEQNKNKKDDESDEEFSVKRKPKSLEEILADSDEDFNDSDNEDSAKTHKRKSKKKTWIQEGDDNIVDFADPTAARNITATKPVNAKNPATKPKEKDRGFKTAPDGRLIIGDDSDDDSGDEKTKKNKNKLPFLGSDSDNDVDEDDAKSMKSTKSNGLTKRKRKLSDSASVVSDARSLSSKYQAGGSGIHRPLKARKKEMEPGEEYKAKKAFGDVKKKGRPDPYAYIPLKRSTLNRRNKKMQGASGYKNLLSRSKKNKSEQKNSRNKKK</sequence>
<dbReference type="Gene3D" id="1.25.10.10">
    <property type="entry name" value="Leucine-rich Repeat Variant"/>
    <property type="match status" value="2"/>
</dbReference>
<gene>
    <name evidence="7" type="ORF">TSAR_015572</name>
</gene>